<name>A0ABU6ZPV8_9FABA</name>
<reference evidence="2 3" key="1">
    <citation type="journal article" date="2023" name="Plants (Basel)">
        <title>Bridging the Gap: Combining Genomics and Transcriptomics Approaches to Understand Stylosanthes scabra, an Orphan Legume from the Brazilian Caatinga.</title>
        <authorList>
            <person name="Ferreira-Neto J.R.C."/>
            <person name="da Silva M.D."/>
            <person name="Binneck E."/>
            <person name="de Melo N.F."/>
            <person name="da Silva R.H."/>
            <person name="de Melo A.L.T.M."/>
            <person name="Pandolfi V."/>
            <person name="Bustamante F.O."/>
            <person name="Brasileiro-Vidal A.C."/>
            <person name="Benko-Iseppon A.M."/>
        </authorList>
    </citation>
    <scope>NUCLEOTIDE SEQUENCE [LARGE SCALE GENOMIC DNA]</scope>
    <source>
        <tissue evidence="2">Leaves</tissue>
    </source>
</reference>
<organism evidence="2 3">
    <name type="scientific">Stylosanthes scabra</name>
    <dbReference type="NCBI Taxonomy" id="79078"/>
    <lineage>
        <taxon>Eukaryota</taxon>
        <taxon>Viridiplantae</taxon>
        <taxon>Streptophyta</taxon>
        <taxon>Embryophyta</taxon>
        <taxon>Tracheophyta</taxon>
        <taxon>Spermatophyta</taxon>
        <taxon>Magnoliopsida</taxon>
        <taxon>eudicotyledons</taxon>
        <taxon>Gunneridae</taxon>
        <taxon>Pentapetalae</taxon>
        <taxon>rosids</taxon>
        <taxon>fabids</taxon>
        <taxon>Fabales</taxon>
        <taxon>Fabaceae</taxon>
        <taxon>Papilionoideae</taxon>
        <taxon>50 kb inversion clade</taxon>
        <taxon>dalbergioids sensu lato</taxon>
        <taxon>Dalbergieae</taxon>
        <taxon>Pterocarpus clade</taxon>
        <taxon>Stylosanthes</taxon>
    </lineage>
</organism>
<dbReference type="EMBL" id="JASCZI010272917">
    <property type="protein sequence ID" value="MED6223811.1"/>
    <property type="molecule type" value="Genomic_DNA"/>
</dbReference>
<evidence type="ECO:0000313" key="3">
    <source>
        <dbReference type="Proteomes" id="UP001341840"/>
    </source>
</evidence>
<feature type="non-terminal residue" evidence="2">
    <location>
        <position position="96"/>
    </location>
</feature>
<evidence type="ECO:0000256" key="1">
    <source>
        <dbReference type="SAM" id="MobiDB-lite"/>
    </source>
</evidence>
<proteinExistence type="predicted"/>
<comment type="caution">
    <text evidence="2">The sequence shown here is derived from an EMBL/GenBank/DDBJ whole genome shotgun (WGS) entry which is preliminary data.</text>
</comment>
<sequence length="96" mass="10405">MMISTTSPRKKSAMEQSKEASTPLDKLIPSEKNAIVVATPMSWTPIQPNPSGNVTTGGGSSSNPRKPRAKKLLPEEWIANYDVVTKPRNDGGRVDK</sequence>
<protein>
    <submittedName>
        <fullName evidence="2">Uncharacterized protein</fullName>
    </submittedName>
</protein>
<feature type="region of interest" description="Disordered" evidence="1">
    <location>
        <begin position="42"/>
        <end position="71"/>
    </location>
</feature>
<accession>A0ABU6ZPV8</accession>
<dbReference type="Proteomes" id="UP001341840">
    <property type="component" value="Unassembled WGS sequence"/>
</dbReference>
<gene>
    <name evidence="2" type="ORF">PIB30_077809</name>
</gene>
<feature type="region of interest" description="Disordered" evidence="1">
    <location>
        <begin position="1"/>
        <end position="27"/>
    </location>
</feature>
<keyword evidence="3" id="KW-1185">Reference proteome</keyword>
<evidence type="ECO:0000313" key="2">
    <source>
        <dbReference type="EMBL" id="MED6223811.1"/>
    </source>
</evidence>